<dbReference type="Proteomes" id="UP000030651">
    <property type="component" value="Unassembled WGS sequence"/>
</dbReference>
<dbReference type="GeneID" id="19267866"/>
<dbReference type="InterPro" id="IPR050987">
    <property type="entry name" value="AtrR-like"/>
</dbReference>
<feature type="compositionally biased region" description="Polar residues" evidence="3">
    <location>
        <begin position="702"/>
        <end position="712"/>
    </location>
</feature>
<dbReference type="GO" id="GO:0008270">
    <property type="term" value="F:zinc ion binding"/>
    <property type="evidence" value="ECO:0007669"/>
    <property type="project" value="InterPro"/>
</dbReference>
<feature type="region of interest" description="Disordered" evidence="3">
    <location>
        <begin position="72"/>
        <end position="156"/>
    </location>
</feature>
<dbReference type="SMART" id="SM00066">
    <property type="entry name" value="GAL4"/>
    <property type="match status" value="1"/>
</dbReference>
<dbReference type="PANTHER" id="PTHR46910">
    <property type="entry name" value="TRANSCRIPTION FACTOR PDR1"/>
    <property type="match status" value="1"/>
</dbReference>
<dbReference type="InterPro" id="IPR007219">
    <property type="entry name" value="XnlR_reg_dom"/>
</dbReference>
<dbReference type="PANTHER" id="PTHR46910:SF33">
    <property type="entry name" value="ZN(II)2CYS6 TRANSCRIPTION FACTOR (EUROFUNG)"/>
    <property type="match status" value="1"/>
</dbReference>
<evidence type="ECO:0000256" key="2">
    <source>
        <dbReference type="ARBA" id="ARBA00023242"/>
    </source>
</evidence>
<dbReference type="InterPro" id="IPR001138">
    <property type="entry name" value="Zn2Cys6_DnaBD"/>
</dbReference>
<dbReference type="GO" id="GO:0006351">
    <property type="term" value="P:DNA-templated transcription"/>
    <property type="evidence" value="ECO:0007669"/>
    <property type="project" value="InterPro"/>
</dbReference>
<dbReference type="GO" id="GO:0003677">
    <property type="term" value="F:DNA binding"/>
    <property type="evidence" value="ECO:0007669"/>
    <property type="project" value="InterPro"/>
</dbReference>
<evidence type="ECO:0000259" key="4">
    <source>
        <dbReference type="PROSITE" id="PS50048"/>
    </source>
</evidence>
<name>W3XFF6_PESFW</name>
<dbReference type="CDD" id="cd00067">
    <property type="entry name" value="GAL4"/>
    <property type="match status" value="1"/>
</dbReference>
<dbReference type="Pfam" id="PF00172">
    <property type="entry name" value="Zn_clus"/>
    <property type="match status" value="1"/>
</dbReference>
<feature type="compositionally biased region" description="Pro residues" evidence="3">
    <location>
        <begin position="717"/>
        <end position="726"/>
    </location>
</feature>
<dbReference type="eggNOG" id="ENOG502SM8Z">
    <property type="taxonomic scope" value="Eukaryota"/>
</dbReference>
<dbReference type="GO" id="GO:0000981">
    <property type="term" value="F:DNA-binding transcription factor activity, RNA polymerase II-specific"/>
    <property type="evidence" value="ECO:0007669"/>
    <property type="project" value="InterPro"/>
</dbReference>
<organism evidence="5 6">
    <name type="scientific">Pestalotiopsis fici (strain W106-1 / CGMCC3.15140)</name>
    <dbReference type="NCBI Taxonomy" id="1229662"/>
    <lineage>
        <taxon>Eukaryota</taxon>
        <taxon>Fungi</taxon>
        <taxon>Dikarya</taxon>
        <taxon>Ascomycota</taxon>
        <taxon>Pezizomycotina</taxon>
        <taxon>Sordariomycetes</taxon>
        <taxon>Xylariomycetidae</taxon>
        <taxon>Amphisphaeriales</taxon>
        <taxon>Sporocadaceae</taxon>
        <taxon>Pestalotiopsis</taxon>
    </lineage>
</organism>
<feature type="compositionally biased region" description="Polar residues" evidence="3">
    <location>
        <begin position="386"/>
        <end position="395"/>
    </location>
</feature>
<dbReference type="EMBL" id="KI912110">
    <property type="protein sequence ID" value="ETS84828.1"/>
    <property type="molecule type" value="Genomic_DNA"/>
</dbReference>
<proteinExistence type="predicted"/>
<dbReference type="AlphaFoldDB" id="W3XFF6"/>
<feature type="region of interest" description="Disordered" evidence="3">
    <location>
        <begin position="702"/>
        <end position="733"/>
    </location>
</feature>
<evidence type="ECO:0000256" key="1">
    <source>
        <dbReference type="ARBA" id="ARBA00022723"/>
    </source>
</evidence>
<dbReference type="InParanoid" id="W3XFF6"/>
<keyword evidence="2" id="KW-0539">Nucleus</keyword>
<feature type="region of interest" description="Disordered" evidence="3">
    <location>
        <begin position="377"/>
        <end position="397"/>
    </location>
</feature>
<feature type="region of interest" description="Disordered" evidence="3">
    <location>
        <begin position="1"/>
        <end position="24"/>
    </location>
</feature>
<dbReference type="InterPro" id="IPR036864">
    <property type="entry name" value="Zn2-C6_fun-type_DNA-bd_sf"/>
</dbReference>
<dbReference type="OMA" id="ACNYCRN"/>
<dbReference type="Pfam" id="PF04082">
    <property type="entry name" value="Fungal_trans"/>
    <property type="match status" value="1"/>
</dbReference>
<keyword evidence="1" id="KW-0479">Metal-binding</keyword>
<dbReference type="OrthoDB" id="3037908at2759"/>
<dbReference type="Gene3D" id="4.10.240.10">
    <property type="entry name" value="Zn(2)-C6 fungal-type DNA-binding domain"/>
    <property type="match status" value="1"/>
</dbReference>
<evidence type="ECO:0000313" key="6">
    <source>
        <dbReference type="Proteomes" id="UP000030651"/>
    </source>
</evidence>
<sequence>MPPSPLATGNSNPNPTSPEAPPKRRRLNFACNYCRSRKSRCDEQKPSCRACLTAGIPCVTVDKRRPGVSITRHEAGATPGSNSTQATATVTSPTVQTNFRRASLIDAPAEPAPVPTPSSQSQHRRPSTVVPLTPRSANELQEETNAGRPWNPPPRRVPDGGTDFAADMHAETDHVTQTTKFSGRLPMMRPSSGSCTSELLTDWLDLAFHRLGLRKRLGPLLTPAESNTPFQQPLLVQETPPFPDHATSQELLFLYLEEVNAVFPVLDAAKTGQMLDIALQLGPAQFAHEHGFLPLLLIYLVLGLGALSHERKEWRDYSASNLDFCRSFVGHMIGWNTIQAVQLMFLVSLCLKSHDQISAAWSALGLCVSMAMSQGLSRPASPPRRGQTQHSVNTTKSHHEGDRLRTWWCIYCFERILAFELGRPPLILDESCQDLDPGSWSFSTNGRSHPRPSFLRILGSFADLLGEISRLATHSRNTEETAGSSGLDIAVRDKVKTIGDSSTRLIRWADDLPDEYKPRSDFIYDPGIFPFTSFIALQYNQALLMLMRNSLLVSNKAIQMAIDAVAPGTPFEHVIRNGPTLAINSARRTVQLLIEAADSDMKPLLPSISVPLHALYILSVNIIRNPKSRMAKSDLNLIHDAADFTKQHNELFTADGKLHAVLDKLELLIRKMMSSSSATTPRVMAAQRAGVAATQAGNVVQQHSVPEGSETQHPAGPGHPGPPNTFDPPSYEQMDFANMDFSAAFGESPAISLESIDAGFSPEVTHDIGWDWVDFTQLFPETL</sequence>
<evidence type="ECO:0000256" key="3">
    <source>
        <dbReference type="SAM" id="MobiDB-lite"/>
    </source>
</evidence>
<dbReference type="PROSITE" id="PS00463">
    <property type="entry name" value="ZN2_CY6_FUNGAL_1"/>
    <property type="match status" value="1"/>
</dbReference>
<accession>W3XFF6</accession>
<evidence type="ECO:0000313" key="5">
    <source>
        <dbReference type="EMBL" id="ETS84828.1"/>
    </source>
</evidence>
<dbReference type="CDD" id="cd12148">
    <property type="entry name" value="fungal_TF_MHR"/>
    <property type="match status" value="1"/>
</dbReference>
<dbReference type="RefSeq" id="XP_007829625.1">
    <property type="nucleotide sequence ID" value="XM_007831434.1"/>
</dbReference>
<feature type="compositionally biased region" description="Polar residues" evidence="3">
    <location>
        <begin position="79"/>
        <end position="100"/>
    </location>
</feature>
<dbReference type="KEGG" id="pfy:PFICI_02853"/>
<gene>
    <name evidence="5" type="ORF">PFICI_02853</name>
</gene>
<keyword evidence="6" id="KW-1185">Reference proteome</keyword>
<dbReference type="SUPFAM" id="SSF57701">
    <property type="entry name" value="Zn2/Cys6 DNA-binding domain"/>
    <property type="match status" value="1"/>
</dbReference>
<dbReference type="SMART" id="SM00906">
    <property type="entry name" value="Fungal_trans"/>
    <property type="match status" value="1"/>
</dbReference>
<reference evidence="6" key="1">
    <citation type="journal article" date="2015" name="BMC Genomics">
        <title>Genomic and transcriptomic analysis of the endophytic fungus Pestalotiopsis fici reveals its lifestyle and high potential for synthesis of natural products.</title>
        <authorList>
            <person name="Wang X."/>
            <person name="Zhang X."/>
            <person name="Liu L."/>
            <person name="Xiang M."/>
            <person name="Wang W."/>
            <person name="Sun X."/>
            <person name="Che Y."/>
            <person name="Guo L."/>
            <person name="Liu G."/>
            <person name="Guo L."/>
            <person name="Wang C."/>
            <person name="Yin W.B."/>
            <person name="Stadler M."/>
            <person name="Zhang X."/>
            <person name="Liu X."/>
        </authorList>
    </citation>
    <scope>NUCLEOTIDE SEQUENCE [LARGE SCALE GENOMIC DNA]</scope>
    <source>
        <strain evidence="6">W106-1 / CGMCC3.15140</strain>
    </source>
</reference>
<dbReference type="STRING" id="1229662.W3XFF6"/>
<dbReference type="HOGENOM" id="CLU_010508_1_0_1"/>
<dbReference type="PROSITE" id="PS50048">
    <property type="entry name" value="ZN2_CY6_FUNGAL_2"/>
    <property type="match status" value="1"/>
</dbReference>
<protein>
    <recommendedName>
        <fullName evidence="4">Zn(2)-C6 fungal-type domain-containing protein</fullName>
    </recommendedName>
</protein>
<feature type="domain" description="Zn(2)-C6 fungal-type" evidence="4">
    <location>
        <begin position="30"/>
        <end position="60"/>
    </location>
</feature>